<name>A0AAJ6QQU8_9ACAR</name>
<dbReference type="GO" id="GO:0005886">
    <property type="term" value="C:plasma membrane"/>
    <property type="evidence" value="ECO:0007669"/>
    <property type="project" value="TreeGrafter"/>
</dbReference>
<keyword evidence="3" id="KW-1185">Reference proteome</keyword>
<dbReference type="InterPro" id="IPR051594">
    <property type="entry name" value="KRIT1/FRMD8"/>
</dbReference>
<dbReference type="InterPro" id="IPR019748">
    <property type="entry name" value="FERM_central"/>
</dbReference>
<feature type="domain" description="FERM" evidence="2">
    <location>
        <begin position="86"/>
        <end position="405"/>
    </location>
</feature>
<evidence type="ECO:0000256" key="1">
    <source>
        <dbReference type="ARBA" id="ARBA00039547"/>
    </source>
</evidence>
<reference evidence="4" key="1">
    <citation type="submission" date="2025-08" db="UniProtKB">
        <authorList>
            <consortium name="RefSeq"/>
        </authorList>
    </citation>
    <scope>IDENTIFICATION</scope>
</reference>
<dbReference type="SUPFAM" id="SSF47031">
    <property type="entry name" value="Second domain of FERM"/>
    <property type="match status" value="1"/>
</dbReference>
<dbReference type="RefSeq" id="XP_003740898.1">
    <property type="nucleotide sequence ID" value="XM_003740850.2"/>
</dbReference>
<gene>
    <name evidence="4" type="primary">LOC100900197</name>
</gene>
<evidence type="ECO:0000259" key="2">
    <source>
        <dbReference type="PROSITE" id="PS50057"/>
    </source>
</evidence>
<dbReference type="CDD" id="cd14473">
    <property type="entry name" value="FERM_B-lobe"/>
    <property type="match status" value="1"/>
</dbReference>
<proteinExistence type="predicted"/>
<accession>A0AAJ6QQU8</accession>
<dbReference type="Gene3D" id="2.30.29.30">
    <property type="entry name" value="Pleckstrin-homology domain (PH domain)/Phosphotyrosine-binding domain (PTB)"/>
    <property type="match status" value="1"/>
</dbReference>
<dbReference type="InterPro" id="IPR011993">
    <property type="entry name" value="PH-like_dom_sf"/>
</dbReference>
<evidence type="ECO:0000313" key="3">
    <source>
        <dbReference type="Proteomes" id="UP000694867"/>
    </source>
</evidence>
<dbReference type="InterPro" id="IPR000299">
    <property type="entry name" value="FERM_domain"/>
</dbReference>
<dbReference type="Pfam" id="PF00373">
    <property type="entry name" value="FERM_M"/>
    <property type="match status" value="1"/>
</dbReference>
<dbReference type="GeneID" id="100900197"/>
<dbReference type="AlphaFoldDB" id="A0AAJ6QQU8"/>
<organism evidence="3 4">
    <name type="scientific">Galendromus occidentalis</name>
    <name type="common">western predatory mite</name>
    <dbReference type="NCBI Taxonomy" id="34638"/>
    <lineage>
        <taxon>Eukaryota</taxon>
        <taxon>Metazoa</taxon>
        <taxon>Ecdysozoa</taxon>
        <taxon>Arthropoda</taxon>
        <taxon>Chelicerata</taxon>
        <taxon>Arachnida</taxon>
        <taxon>Acari</taxon>
        <taxon>Parasitiformes</taxon>
        <taxon>Mesostigmata</taxon>
        <taxon>Gamasina</taxon>
        <taxon>Phytoseioidea</taxon>
        <taxon>Phytoseiidae</taxon>
        <taxon>Typhlodrominae</taxon>
        <taxon>Galendromus</taxon>
    </lineage>
</organism>
<dbReference type="PANTHER" id="PTHR13283">
    <property type="entry name" value="KREV INTERACTION TRAPPED 1-RELATED"/>
    <property type="match status" value="1"/>
</dbReference>
<sequence>MQPVGFPATSSSDDYWNMRNNAGLYGTARRGDSFVTPPAPSGADWCPAKHTPIRTQPVIPTPTPPASAISTASANLLSNNKSRGSQACCVYLLNRSCLALQVECLTTVTAGQILQQIADAPCEPGLGQDACLVFAVWIANADFELQLEPGRAPYEVYKVWTELVNAYCTLPVPLVGEPKLILQRNVTLGEEEERAICQRNSSVLELLYHEARCNVLDGRYPVTEHVALRLAAFQAAIELEGQSACDVLADKAGHYLPHRHIKSSFFGQSIEKKLVQEYKDLLMCRCTDKHSLMRDYLDVCRKLVFYGSAFFEGALDSFFGSRDVVVAINRRGLHILTKDGRLEGSYLFSINQYPPLFNWDYGRPVQKGLEPCLYVSDGYMSSHQIFSKQSFLMDKMLMVLQPSKL</sequence>
<dbReference type="InterPro" id="IPR014352">
    <property type="entry name" value="FERM/acyl-CoA-bd_prot_sf"/>
</dbReference>
<dbReference type="Gene3D" id="3.10.20.90">
    <property type="entry name" value="Phosphatidylinositol 3-kinase Catalytic Subunit, Chain A, domain 1"/>
    <property type="match status" value="1"/>
</dbReference>
<dbReference type="KEGG" id="goe:100900197"/>
<dbReference type="Gene3D" id="1.20.80.10">
    <property type="match status" value="1"/>
</dbReference>
<dbReference type="PANTHER" id="PTHR13283:SF10">
    <property type="entry name" value="FERM DOMAIN-CONTAINING PROTEIN 8"/>
    <property type="match status" value="1"/>
</dbReference>
<dbReference type="InterPro" id="IPR035963">
    <property type="entry name" value="FERM_2"/>
</dbReference>
<dbReference type="Proteomes" id="UP000694867">
    <property type="component" value="Unplaced"/>
</dbReference>
<dbReference type="CTD" id="43019"/>
<protein>
    <recommendedName>
        <fullName evidence="1">FERM domain-containing protein 8</fullName>
    </recommendedName>
</protein>
<dbReference type="PROSITE" id="PS50057">
    <property type="entry name" value="FERM_3"/>
    <property type="match status" value="1"/>
</dbReference>
<evidence type="ECO:0000313" key="4">
    <source>
        <dbReference type="RefSeq" id="XP_003740898.1"/>
    </source>
</evidence>